<evidence type="ECO:0000313" key="3">
    <source>
        <dbReference type="EMBL" id="MDG0860349.1"/>
    </source>
</evidence>
<dbReference type="AlphaFoldDB" id="A0A9X4LCP5"/>
<feature type="domain" description="Replication initiator A N-terminal" evidence="2">
    <location>
        <begin position="16"/>
        <end position="89"/>
    </location>
</feature>
<proteinExistence type="predicted"/>
<evidence type="ECO:0000313" key="4">
    <source>
        <dbReference type="Proteomes" id="UP001152302"/>
    </source>
</evidence>
<gene>
    <name evidence="3" type="ORF">M4L21_13530</name>
</gene>
<evidence type="ECO:0000259" key="2">
    <source>
        <dbReference type="Pfam" id="PF06970"/>
    </source>
</evidence>
<dbReference type="EMBL" id="JAMBPX010000011">
    <property type="protein sequence ID" value="MDG0860349.1"/>
    <property type="molecule type" value="Genomic_DNA"/>
</dbReference>
<feature type="coiled-coil region" evidence="1">
    <location>
        <begin position="124"/>
        <end position="173"/>
    </location>
</feature>
<organism evidence="3 4">
    <name type="scientific">Staphylococcus equorum</name>
    <dbReference type="NCBI Taxonomy" id="246432"/>
    <lineage>
        <taxon>Bacteria</taxon>
        <taxon>Bacillati</taxon>
        <taxon>Bacillota</taxon>
        <taxon>Bacilli</taxon>
        <taxon>Bacillales</taxon>
        <taxon>Staphylococcaceae</taxon>
        <taxon>Staphylococcus</taxon>
    </lineage>
</organism>
<reference evidence="3" key="1">
    <citation type="submission" date="2022-05" db="EMBL/GenBank/DDBJ databases">
        <title>Comparative genomics of Staphylococcus equorum isolates.</title>
        <authorList>
            <person name="Luelf R.H."/>
        </authorList>
    </citation>
    <scope>NUCLEOTIDE SEQUENCE</scope>
    <source>
        <strain evidence="3">TMW 2.2343</strain>
    </source>
</reference>
<accession>A0A9X4LCP5</accession>
<dbReference type="RefSeq" id="WP_277595868.1">
    <property type="nucleotide sequence ID" value="NZ_JAMBPX010000011.1"/>
</dbReference>
<dbReference type="InterPro" id="IPR010724">
    <property type="entry name" value="RepA_N"/>
</dbReference>
<keyword evidence="1" id="KW-0175">Coiled coil</keyword>
<dbReference type="Proteomes" id="UP001152302">
    <property type="component" value="Unassembled WGS sequence"/>
</dbReference>
<sequence>MANSFFTENDMDNLIFFQVPKVLILGDRYKSLKPNALKLYIVLLDRMKLSLKNGWKNDEGQYYVRMAQELAIELFQWSKTTFVSMKRELEKHDLLVQEREGQGKSNRLYIKKCEYTEDDVIKINKSVDENLEEEEQKAEIINQEKEDRKQEFLEQKEKVNNGQTNEVKNVTNDQNVDMTLKDRSWPSVDMTEKDTSWLSSKPEVGLLEGHKLATSNNNYIKNYNNKNNKNEKPVNIVNNAYEENFDKMIKKFEITYKNKGMHPQLVDRVLNEAIDGIIKNNIYDEYAYIDACLDKAFYRSLVNAGKIERKPLW</sequence>
<dbReference type="Pfam" id="PF06970">
    <property type="entry name" value="RepA_N"/>
    <property type="match status" value="1"/>
</dbReference>
<protein>
    <submittedName>
        <fullName evidence="3">Replication initiator protein A</fullName>
    </submittedName>
</protein>
<name>A0A9X4LCP5_9STAP</name>
<comment type="caution">
    <text evidence="3">The sequence shown here is derived from an EMBL/GenBank/DDBJ whole genome shotgun (WGS) entry which is preliminary data.</text>
</comment>
<evidence type="ECO:0000256" key="1">
    <source>
        <dbReference type="SAM" id="Coils"/>
    </source>
</evidence>